<keyword evidence="3" id="KW-1185">Reference proteome</keyword>
<name>A0A3N4Q2M1_9BACT</name>
<evidence type="ECO:0000313" key="2">
    <source>
        <dbReference type="EMBL" id="RPE06014.1"/>
    </source>
</evidence>
<dbReference type="InterPro" id="IPR009784">
    <property type="entry name" value="DUF1349"/>
</dbReference>
<dbReference type="PANTHER" id="PTHR35332:SF2">
    <property type="entry name" value="REGULATION OF ENOLASE PROTEIN 1"/>
    <property type="match status" value="1"/>
</dbReference>
<dbReference type="SUPFAM" id="SSF49899">
    <property type="entry name" value="Concanavalin A-like lectins/glucanases"/>
    <property type="match status" value="1"/>
</dbReference>
<dbReference type="InterPro" id="IPR013320">
    <property type="entry name" value="ConA-like_dom_sf"/>
</dbReference>
<dbReference type="RefSeq" id="WP_123849665.1">
    <property type="nucleotide sequence ID" value="NZ_RPDH01000003.1"/>
</dbReference>
<reference evidence="2 3" key="1">
    <citation type="submission" date="2018-11" db="EMBL/GenBank/DDBJ databases">
        <title>Chitinophaga lutea sp.nov., isolate from arsenic contaminated soil.</title>
        <authorList>
            <person name="Zong Y."/>
        </authorList>
    </citation>
    <scope>NUCLEOTIDE SEQUENCE [LARGE SCALE GENOMIC DNA]</scope>
    <source>
        <strain evidence="2 3">ZY74</strain>
    </source>
</reference>
<protein>
    <submittedName>
        <fullName evidence="2">DUF1349 domain-containing protein</fullName>
    </submittedName>
</protein>
<dbReference type="Gene3D" id="2.60.120.200">
    <property type="match status" value="1"/>
</dbReference>
<dbReference type="EMBL" id="RPDH01000003">
    <property type="protein sequence ID" value="RPE06014.1"/>
    <property type="molecule type" value="Genomic_DNA"/>
</dbReference>
<dbReference type="Proteomes" id="UP000278351">
    <property type="component" value="Unassembled WGS sequence"/>
</dbReference>
<feature type="chain" id="PRO_5017964433" evidence="1">
    <location>
        <begin position="21"/>
        <end position="221"/>
    </location>
</feature>
<dbReference type="AlphaFoldDB" id="A0A3N4Q2M1"/>
<dbReference type="PANTHER" id="PTHR35332">
    <property type="entry name" value="REGULATION OF ENOLASE PROTEIN 1"/>
    <property type="match status" value="1"/>
</dbReference>
<organism evidence="2 3">
    <name type="scientific">Chitinophaga lutea</name>
    <dbReference type="NCBI Taxonomy" id="2488634"/>
    <lineage>
        <taxon>Bacteria</taxon>
        <taxon>Pseudomonadati</taxon>
        <taxon>Bacteroidota</taxon>
        <taxon>Chitinophagia</taxon>
        <taxon>Chitinophagales</taxon>
        <taxon>Chitinophagaceae</taxon>
        <taxon>Chitinophaga</taxon>
    </lineage>
</organism>
<evidence type="ECO:0000256" key="1">
    <source>
        <dbReference type="SAM" id="SignalP"/>
    </source>
</evidence>
<dbReference type="GO" id="GO:0004553">
    <property type="term" value="F:hydrolase activity, hydrolyzing O-glycosyl compounds"/>
    <property type="evidence" value="ECO:0007669"/>
    <property type="project" value="UniProtKB-ARBA"/>
</dbReference>
<sequence length="221" mass="24931">MKKHFLSLMTLCLAALSVSAGDSLRLKAIPHTLQWQTRPATFTVQSDNAFTMTAGKGTDLYASIDGSFYVNNVPKLLFTPDRDFIFSARLRPEFKNVYDAGAILIYSDSSNWAKVIVEKLDNGSIFIGSSVVDNRITDDSYHQAIPTADVHLKLARSGKVYCFYYSTDGRTWKLLRTFSFKQPQQMRIGFYAQSPKGDRLSLQVSDVRYRGVAFKDFFTGE</sequence>
<dbReference type="Pfam" id="PF07081">
    <property type="entry name" value="DUF1349"/>
    <property type="match status" value="1"/>
</dbReference>
<proteinExistence type="predicted"/>
<accession>A0A3N4Q2M1</accession>
<evidence type="ECO:0000313" key="3">
    <source>
        <dbReference type="Proteomes" id="UP000278351"/>
    </source>
</evidence>
<dbReference type="GO" id="GO:0005975">
    <property type="term" value="P:carbohydrate metabolic process"/>
    <property type="evidence" value="ECO:0007669"/>
    <property type="project" value="UniProtKB-ARBA"/>
</dbReference>
<comment type="caution">
    <text evidence="2">The sequence shown here is derived from an EMBL/GenBank/DDBJ whole genome shotgun (WGS) entry which is preliminary data.</text>
</comment>
<gene>
    <name evidence="2" type="ORF">EGT74_27075</name>
</gene>
<keyword evidence="1" id="KW-0732">Signal</keyword>
<feature type="signal peptide" evidence="1">
    <location>
        <begin position="1"/>
        <end position="20"/>
    </location>
</feature>
<dbReference type="OrthoDB" id="9808724at2"/>